<reference evidence="3" key="1">
    <citation type="submission" date="2015-11" db="EMBL/GenBank/DDBJ databases">
        <authorList>
            <consortium name="International Coturnix japonica Genome Analysis Consortium"/>
            <person name="Warren W."/>
            <person name="Burt D.W."/>
            <person name="Antin P.B."/>
            <person name="Lanford R."/>
            <person name="Gros J."/>
            <person name="Wilson R.K."/>
        </authorList>
    </citation>
    <scope>NUCLEOTIDE SEQUENCE [LARGE SCALE GENOMIC DNA]</scope>
</reference>
<feature type="region of interest" description="Disordered" evidence="1">
    <location>
        <begin position="457"/>
        <end position="517"/>
    </location>
</feature>
<dbReference type="Pfam" id="PF15057">
    <property type="entry name" value="DUF4537"/>
    <property type="match status" value="1"/>
</dbReference>
<name>A0A8C2SZR9_COTJA</name>
<evidence type="ECO:0000313" key="4">
    <source>
        <dbReference type="Proteomes" id="UP000694412"/>
    </source>
</evidence>
<feature type="compositionally biased region" description="Basic and acidic residues" evidence="1">
    <location>
        <begin position="375"/>
        <end position="384"/>
    </location>
</feature>
<sequence>MTHAEGFLPMDHRYCSMMPALDKFPCSSVNSAVHPCCRSSFAMHPAWITKPLAPLWCQRIGRCLPSLGPAWQRLSTMQRSVTLAKNVPVLVRGEHDGFYYRGTVKEEMENERGMFLVEFTRPLQLNGRHSVCVQKTAKDDILEYANGMKHSLLPGDKVLAPWEPDLVRYGPGTVLTGIETRDPLRASEDEEVTVQFWNDKKVKLPQGVALWIPPSLCGRIVEMIHMPFSSRLKRREIPDVNSCIFSCSPKSAWVPVCVAHSHAKHSLLCSPFWPLLHSHCSGMYCSSACVHCFCCCHGHSDVRWPLLPKSQFCKREAEEAEPSTKSSLPLLELEGPKQEELAAVAACSPSDLEGDPEVFPTQSTAEGSTVNTDLSHPEKPRLEESAGPEWKYWKRNHCKSRASDSGTGRCSSICTKGKLKSKAISVVDMSHVAPPETTEQPPRGQFTRNEVMKYQDIKLSSGEEGSVASGKQRYRCARKKTESDNKHKATCLGENKLGSTDHISREQKGKNTAKSSC</sequence>
<proteinExistence type="predicted"/>
<feature type="domain" description="DUF4537" evidence="2">
    <location>
        <begin position="88"/>
        <end position="215"/>
    </location>
</feature>
<reference evidence="3" key="2">
    <citation type="submission" date="2025-08" db="UniProtKB">
        <authorList>
            <consortium name="Ensembl"/>
        </authorList>
    </citation>
    <scope>IDENTIFICATION</scope>
</reference>
<dbReference type="PANTHER" id="PTHR14343">
    <property type="entry name" value="VWFA DOMAIN-CONTAINING PROTEIN"/>
    <property type="match status" value="1"/>
</dbReference>
<evidence type="ECO:0000256" key="1">
    <source>
        <dbReference type="SAM" id="MobiDB-lite"/>
    </source>
</evidence>
<accession>A0A8C2SZR9</accession>
<evidence type="ECO:0000259" key="2">
    <source>
        <dbReference type="Pfam" id="PF15057"/>
    </source>
</evidence>
<dbReference type="Ensembl" id="ENSCJPT00005007884.1">
    <property type="protein sequence ID" value="ENSCJPP00005004788.1"/>
    <property type="gene ID" value="ENSCJPG00005004647.1"/>
</dbReference>
<dbReference type="InterPro" id="IPR032770">
    <property type="entry name" value="DUF4537"/>
</dbReference>
<evidence type="ECO:0000313" key="3">
    <source>
        <dbReference type="Ensembl" id="ENSCJPP00005004788.1"/>
    </source>
</evidence>
<feature type="region of interest" description="Disordered" evidence="1">
    <location>
        <begin position="355"/>
        <end position="387"/>
    </location>
</feature>
<organism evidence="3 4">
    <name type="scientific">Coturnix japonica</name>
    <name type="common">Japanese quail</name>
    <name type="synonym">Coturnix coturnix japonica</name>
    <dbReference type="NCBI Taxonomy" id="93934"/>
    <lineage>
        <taxon>Eukaryota</taxon>
        <taxon>Metazoa</taxon>
        <taxon>Chordata</taxon>
        <taxon>Craniata</taxon>
        <taxon>Vertebrata</taxon>
        <taxon>Euteleostomi</taxon>
        <taxon>Archelosauria</taxon>
        <taxon>Archosauria</taxon>
        <taxon>Dinosauria</taxon>
        <taxon>Saurischia</taxon>
        <taxon>Theropoda</taxon>
        <taxon>Coelurosauria</taxon>
        <taxon>Aves</taxon>
        <taxon>Neognathae</taxon>
        <taxon>Galloanserae</taxon>
        <taxon>Galliformes</taxon>
        <taxon>Phasianidae</taxon>
        <taxon>Perdicinae</taxon>
        <taxon>Coturnix</taxon>
    </lineage>
</organism>
<reference evidence="3" key="3">
    <citation type="submission" date="2025-09" db="UniProtKB">
        <authorList>
            <consortium name="Ensembl"/>
        </authorList>
    </citation>
    <scope>IDENTIFICATION</scope>
</reference>
<dbReference type="PANTHER" id="PTHR14343:SF3">
    <property type="entry name" value="SIMILAR TO PREDICTED GENE ICRFP703B1614Q5.5"/>
    <property type="match status" value="1"/>
</dbReference>
<dbReference type="OrthoDB" id="6241467at2759"/>
<keyword evidence="4" id="KW-1185">Reference proteome</keyword>
<dbReference type="KEGG" id="cjo:107314619"/>
<dbReference type="AlphaFoldDB" id="A0A8C2SZR9"/>
<feature type="compositionally biased region" description="Polar residues" evidence="1">
    <location>
        <begin position="360"/>
        <end position="374"/>
    </location>
</feature>
<protein>
    <submittedName>
        <fullName evidence="3">Chromosome 11 open reading frame 16</fullName>
    </submittedName>
</protein>
<dbReference type="GeneTree" id="ENSGT00390000012348"/>
<dbReference type="Proteomes" id="UP000694412">
    <property type="component" value="Chromosome 5"/>
</dbReference>
<gene>
    <name evidence="3" type="primary">C11orf16</name>
</gene>